<keyword evidence="3" id="KW-1185">Reference proteome</keyword>
<evidence type="ECO:0000259" key="1">
    <source>
        <dbReference type="Pfam" id="PF13577"/>
    </source>
</evidence>
<dbReference type="InterPro" id="IPR037401">
    <property type="entry name" value="SnoaL-like"/>
</dbReference>
<gene>
    <name evidence="2" type="ORF">EDD54_1912</name>
</gene>
<dbReference type="Pfam" id="PF13577">
    <property type="entry name" value="SnoaL_4"/>
    <property type="match status" value="1"/>
</dbReference>
<dbReference type="AlphaFoldDB" id="A0A4R6RGX6"/>
<feature type="domain" description="SnoaL-like" evidence="1">
    <location>
        <begin position="5"/>
        <end position="123"/>
    </location>
</feature>
<dbReference type="SUPFAM" id="SSF54427">
    <property type="entry name" value="NTF2-like"/>
    <property type="match status" value="1"/>
</dbReference>
<dbReference type="Gene3D" id="3.10.450.50">
    <property type="match status" value="1"/>
</dbReference>
<protein>
    <submittedName>
        <fullName evidence="2">SnoaL-like protein</fullName>
    </submittedName>
</protein>
<comment type="caution">
    <text evidence="2">The sequence shown here is derived from an EMBL/GenBank/DDBJ whole genome shotgun (WGS) entry which is preliminary data.</text>
</comment>
<accession>A0A4R6RGX6</accession>
<organism evidence="2 3">
    <name type="scientific">Oharaeibacter diazotrophicus</name>
    <dbReference type="NCBI Taxonomy" id="1920512"/>
    <lineage>
        <taxon>Bacteria</taxon>
        <taxon>Pseudomonadati</taxon>
        <taxon>Pseudomonadota</taxon>
        <taxon>Alphaproteobacteria</taxon>
        <taxon>Hyphomicrobiales</taxon>
        <taxon>Pleomorphomonadaceae</taxon>
        <taxon>Oharaeibacter</taxon>
    </lineage>
</organism>
<reference evidence="2 3" key="1">
    <citation type="submission" date="2019-03" db="EMBL/GenBank/DDBJ databases">
        <title>Genomic Encyclopedia of Type Strains, Phase IV (KMG-IV): sequencing the most valuable type-strain genomes for metagenomic binning, comparative biology and taxonomic classification.</title>
        <authorList>
            <person name="Goeker M."/>
        </authorList>
    </citation>
    <scope>NUCLEOTIDE SEQUENCE [LARGE SCALE GENOMIC DNA]</scope>
    <source>
        <strain evidence="2 3">DSM 102969</strain>
    </source>
</reference>
<dbReference type="InterPro" id="IPR032710">
    <property type="entry name" value="NTF2-like_dom_sf"/>
</dbReference>
<dbReference type="Proteomes" id="UP000294547">
    <property type="component" value="Unassembled WGS sequence"/>
</dbReference>
<sequence>MIDLDPETEIEALIETYAGGFDDHDGEAVTACFAYPAVIWQFGIGHVFADADEMAENIAALLKVHEEAGIVLSSFEIVTLAVSGTAALATVEWEQEDDEGVVLMDFTCHYALIRQGDRWRIASVVNVEEDDDGEDED</sequence>
<dbReference type="EMBL" id="SNXY01000007">
    <property type="protein sequence ID" value="TDP85067.1"/>
    <property type="molecule type" value="Genomic_DNA"/>
</dbReference>
<dbReference type="RefSeq" id="WP_133673990.1">
    <property type="nucleotide sequence ID" value="NZ_BSPM01000004.1"/>
</dbReference>
<proteinExistence type="predicted"/>
<name>A0A4R6RGX6_9HYPH</name>
<evidence type="ECO:0000313" key="2">
    <source>
        <dbReference type="EMBL" id="TDP85067.1"/>
    </source>
</evidence>
<evidence type="ECO:0000313" key="3">
    <source>
        <dbReference type="Proteomes" id="UP000294547"/>
    </source>
</evidence>
<dbReference type="OrthoDB" id="7907836at2"/>